<dbReference type="SUPFAM" id="SSF56574">
    <property type="entry name" value="Serpins"/>
    <property type="match status" value="1"/>
</dbReference>
<dbReference type="InterPro" id="IPR042185">
    <property type="entry name" value="Serpin_sf_2"/>
</dbReference>
<dbReference type="GO" id="GO:0004867">
    <property type="term" value="F:serine-type endopeptidase inhibitor activity"/>
    <property type="evidence" value="ECO:0007669"/>
    <property type="project" value="InterPro"/>
</dbReference>
<gene>
    <name evidence="3" type="primary">Serping1</name>
    <name evidence="3" type="ORF">XIPELE_R09419</name>
</gene>
<evidence type="ECO:0000313" key="3">
    <source>
        <dbReference type="EMBL" id="NXU93725.1"/>
    </source>
</evidence>
<dbReference type="Pfam" id="PF00079">
    <property type="entry name" value="Serpin"/>
    <property type="match status" value="1"/>
</dbReference>
<feature type="domain" description="Serpin" evidence="2">
    <location>
        <begin position="3"/>
        <end position="142"/>
    </location>
</feature>
<comment type="caution">
    <text evidence="3">The sequence shown here is derived from an EMBL/GenBank/DDBJ whole genome shotgun (WGS) entry which is preliminary data.</text>
</comment>
<keyword evidence="4" id="KW-1185">Reference proteome</keyword>
<dbReference type="GO" id="GO:0005615">
    <property type="term" value="C:extracellular space"/>
    <property type="evidence" value="ECO:0007669"/>
    <property type="project" value="InterPro"/>
</dbReference>
<feature type="non-terminal residue" evidence="3">
    <location>
        <position position="1"/>
    </location>
</feature>
<feature type="non-terminal residue" evidence="3">
    <location>
        <position position="150"/>
    </location>
</feature>
<name>A0A7L3PR75_9DEND</name>
<protein>
    <submittedName>
        <fullName evidence="3">IC1 inhibitor</fullName>
    </submittedName>
</protein>
<dbReference type="AlphaFoldDB" id="A0A7L3PR75"/>
<sequence length="150" mass="16511">CVHSALQQLASSPGLFSAAQIFHHPELRLRPRFLNDSLRFYGARPQALSGNESLDLQSINSWVREASKGLLPSLLPALPPQPRLLLLSAVHLRAAWRTPLDPEKTVPLPFQRPGRPPRKVPTMTSTKYPVASFTDSRLQVQVPRPGLGGG</sequence>
<evidence type="ECO:0000259" key="2">
    <source>
        <dbReference type="Pfam" id="PF00079"/>
    </source>
</evidence>
<evidence type="ECO:0000313" key="4">
    <source>
        <dbReference type="Proteomes" id="UP000551443"/>
    </source>
</evidence>
<dbReference type="PANTHER" id="PTHR11461">
    <property type="entry name" value="SERINE PROTEASE INHIBITOR, SERPIN"/>
    <property type="match status" value="1"/>
</dbReference>
<dbReference type="InterPro" id="IPR000215">
    <property type="entry name" value="Serpin_fam"/>
</dbReference>
<evidence type="ECO:0000256" key="1">
    <source>
        <dbReference type="SAM" id="MobiDB-lite"/>
    </source>
</evidence>
<dbReference type="Proteomes" id="UP000551443">
    <property type="component" value="Unassembled WGS sequence"/>
</dbReference>
<reference evidence="3 4" key="1">
    <citation type="submission" date="2019-09" db="EMBL/GenBank/DDBJ databases">
        <title>Bird 10,000 Genomes (B10K) Project - Family phase.</title>
        <authorList>
            <person name="Zhang G."/>
        </authorList>
    </citation>
    <scope>NUCLEOTIDE SEQUENCE [LARGE SCALE GENOMIC DNA]</scope>
    <source>
        <strain evidence="3">OUT-0059</strain>
        <tissue evidence="3">Muscle</tissue>
    </source>
</reference>
<proteinExistence type="predicted"/>
<organism evidence="3 4">
    <name type="scientific">Xiphorhynchus elegans</name>
    <name type="common">elegant woodcreeper</name>
    <dbReference type="NCBI Taxonomy" id="269412"/>
    <lineage>
        <taxon>Eukaryota</taxon>
        <taxon>Metazoa</taxon>
        <taxon>Chordata</taxon>
        <taxon>Craniata</taxon>
        <taxon>Vertebrata</taxon>
        <taxon>Euteleostomi</taxon>
        <taxon>Archelosauria</taxon>
        <taxon>Archosauria</taxon>
        <taxon>Dinosauria</taxon>
        <taxon>Saurischia</taxon>
        <taxon>Theropoda</taxon>
        <taxon>Coelurosauria</taxon>
        <taxon>Aves</taxon>
        <taxon>Neognathae</taxon>
        <taxon>Neoaves</taxon>
        <taxon>Telluraves</taxon>
        <taxon>Australaves</taxon>
        <taxon>Passeriformes</taxon>
        <taxon>Dendrocolaptidae</taxon>
        <taxon>Xiphorhynchus</taxon>
    </lineage>
</organism>
<dbReference type="InterPro" id="IPR036186">
    <property type="entry name" value="Serpin_sf"/>
</dbReference>
<dbReference type="Gene3D" id="2.30.39.10">
    <property type="entry name" value="Alpha-1-antitrypsin, domain 1"/>
    <property type="match status" value="1"/>
</dbReference>
<dbReference type="EMBL" id="VZUH01083828">
    <property type="protein sequence ID" value="NXU93725.1"/>
    <property type="molecule type" value="Genomic_DNA"/>
</dbReference>
<dbReference type="Gene3D" id="3.30.497.10">
    <property type="entry name" value="Antithrombin, subunit I, domain 2"/>
    <property type="match status" value="1"/>
</dbReference>
<dbReference type="InterPro" id="IPR042178">
    <property type="entry name" value="Serpin_sf_1"/>
</dbReference>
<dbReference type="PANTHER" id="PTHR11461:SF159">
    <property type="entry name" value="PLASMA PROTEASE C1 INHIBITOR"/>
    <property type="match status" value="1"/>
</dbReference>
<dbReference type="InterPro" id="IPR023796">
    <property type="entry name" value="Serpin_dom"/>
</dbReference>
<feature type="region of interest" description="Disordered" evidence="1">
    <location>
        <begin position="103"/>
        <end position="124"/>
    </location>
</feature>
<accession>A0A7L3PR75</accession>